<dbReference type="Gene3D" id="3.30.559.10">
    <property type="entry name" value="Chloramphenicol acetyltransferase-like domain"/>
    <property type="match status" value="1"/>
</dbReference>
<dbReference type="PANTHER" id="PTHR31896:SF43">
    <property type="entry name" value="PROTEIN ENHANCED PSEUDOMONAS SUSCEPTIBILITY 1"/>
    <property type="match status" value="1"/>
</dbReference>
<protein>
    <submittedName>
        <fullName evidence="2">Uncharacterized protein</fullName>
    </submittedName>
</protein>
<sequence>MIPLPHTNSSVATSLLGAQAHHYKRGFSTSQKDKNAVLKVRANAEMGTHKISSLQALLAHLWRSVIRNRRLLEDQETMYRFPTGMRPRLHPPLPQQYFGAPVQLGMVTMKEGELLKLGLDHAAWQLNKVISTYTEAEASHQLLGILGEEP</sequence>
<organism evidence="2 3">
    <name type="scientific">Vitis vinifera</name>
    <name type="common">Grape</name>
    <dbReference type="NCBI Taxonomy" id="29760"/>
    <lineage>
        <taxon>Eukaryota</taxon>
        <taxon>Viridiplantae</taxon>
        <taxon>Streptophyta</taxon>
        <taxon>Embryophyta</taxon>
        <taxon>Tracheophyta</taxon>
        <taxon>Spermatophyta</taxon>
        <taxon>Magnoliopsida</taxon>
        <taxon>eudicotyledons</taxon>
        <taxon>Gunneridae</taxon>
        <taxon>Pentapetalae</taxon>
        <taxon>rosids</taxon>
        <taxon>Vitales</taxon>
        <taxon>Vitaceae</taxon>
        <taxon>Viteae</taxon>
        <taxon>Vitis</taxon>
    </lineage>
</organism>
<reference evidence="2 3" key="1">
    <citation type="journal article" date="2023" name="Hortic Res">
        <title>The complete reference genome for grapevine (Vitis vinifera L.) genetics and breeding.</title>
        <authorList>
            <person name="Shi X."/>
            <person name="Cao S."/>
            <person name="Wang X."/>
            <person name="Huang S."/>
            <person name="Wang Y."/>
            <person name="Liu Z."/>
            <person name="Liu W."/>
            <person name="Leng X."/>
            <person name="Peng Y."/>
            <person name="Wang N."/>
            <person name="Wang Y."/>
            <person name="Ma Z."/>
            <person name="Xu X."/>
            <person name="Zhang F."/>
            <person name="Xue H."/>
            <person name="Zhong H."/>
            <person name="Wang Y."/>
            <person name="Zhang K."/>
            <person name="Velt A."/>
            <person name="Avia K."/>
            <person name="Holtgrawe D."/>
            <person name="Grimplet J."/>
            <person name="Matus J.T."/>
            <person name="Ware D."/>
            <person name="Wu X."/>
            <person name="Wang H."/>
            <person name="Liu C."/>
            <person name="Fang Y."/>
            <person name="Rustenholz C."/>
            <person name="Cheng Z."/>
            <person name="Xiao H."/>
            <person name="Zhou Y."/>
        </authorList>
    </citation>
    <scope>NUCLEOTIDE SEQUENCE [LARGE SCALE GENOMIC DNA]</scope>
    <source>
        <strain evidence="3">cv. Pinot noir / PN40024</strain>
        <tissue evidence="2">Leaf</tissue>
    </source>
</reference>
<dbReference type="InterPro" id="IPR051283">
    <property type="entry name" value="Sec_Metabolite_Acyltrans"/>
</dbReference>
<keyword evidence="3" id="KW-1185">Reference proteome</keyword>
<dbReference type="PANTHER" id="PTHR31896">
    <property type="entry name" value="FAMILY REGULATORY PROTEIN, PUTATIVE (AFU_ORTHOLOGUE AFUA_3G14730)-RELATED"/>
    <property type="match status" value="1"/>
</dbReference>
<evidence type="ECO:0000256" key="1">
    <source>
        <dbReference type="ARBA" id="ARBA00022679"/>
    </source>
</evidence>
<proteinExistence type="predicted"/>
<evidence type="ECO:0000313" key="2">
    <source>
        <dbReference type="EMBL" id="WJZ91969.1"/>
    </source>
</evidence>
<dbReference type="InterPro" id="IPR023213">
    <property type="entry name" value="CAT-like_dom_sf"/>
</dbReference>
<name>A0ABY9CA27_VITVI</name>
<dbReference type="Proteomes" id="UP001227230">
    <property type="component" value="Chromosome 7"/>
</dbReference>
<gene>
    <name evidence="2" type="ORF">VitviT2T_011002</name>
</gene>
<keyword evidence="1" id="KW-0808">Transferase</keyword>
<accession>A0ABY9CA27</accession>
<evidence type="ECO:0000313" key="3">
    <source>
        <dbReference type="Proteomes" id="UP001227230"/>
    </source>
</evidence>
<dbReference type="Pfam" id="PF02458">
    <property type="entry name" value="Transferase"/>
    <property type="match status" value="1"/>
</dbReference>
<dbReference type="EMBL" id="CP126654">
    <property type="protein sequence ID" value="WJZ91969.1"/>
    <property type="molecule type" value="Genomic_DNA"/>
</dbReference>